<protein>
    <submittedName>
        <fullName evidence="2">Zn-ribbon domain-containing OB-fold protein</fullName>
    </submittedName>
</protein>
<dbReference type="EMBL" id="JAAWWK010000001">
    <property type="protein sequence ID" value="NKI16481.1"/>
    <property type="molecule type" value="Genomic_DNA"/>
</dbReference>
<feature type="domain" description="ChsH2 C-terminal OB-fold" evidence="1">
    <location>
        <begin position="54"/>
        <end position="117"/>
    </location>
</feature>
<keyword evidence="3" id="KW-1185">Reference proteome</keyword>
<gene>
    <name evidence="2" type="ORF">HCU74_03500</name>
</gene>
<evidence type="ECO:0000313" key="3">
    <source>
        <dbReference type="Proteomes" id="UP000765845"/>
    </source>
</evidence>
<dbReference type="PANTHER" id="PTHR34075">
    <property type="entry name" value="BLR3430 PROTEIN"/>
    <property type="match status" value="1"/>
</dbReference>
<organism evidence="2 3">
    <name type="scientific">Spongiibacter thalassae</name>
    <dbReference type="NCBI Taxonomy" id="2721624"/>
    <lineage>
        <taxon>Bacteria</taxon>
        <taxon>Pseudomonadati</taxon>
        <taxon>Pseudomonadota</taxon>
        <taxon>Gammaproteobacteria</taxon>
        <taxon>Cellvibrionales</taxon>
        <taxon>Spongiibacteraceae</taxon>
        <taxon>Spongiibacter</taxon>
    </lineage>
</organism>
<evidence type="ECO:0000259" key="1">
    <source>
        <dbReference type="Pfam" id="PF01796"/>
    </source>
</evidence>
<dbReference type="Pfam" id="PF01796">
    <property type="entry name" value="OB_ChsH2_C"/>
    <property type="match status" value="1"/>
</dbReference>
<dbReference type="InterPro" id="IPR012340">
    <property type="entry name" value="NA-bd_OB-fold"/>
</dbReference>
<evidence type="ECO:0000313" key="2">
    <source>
        <dbReference type="EMBL" id="NKI16481.1"/>
    </source>
</evidence>
<dbReference type="InterPro" id="IPR052513">
    <property type="entry name" value="Thioester_dehydratase-like"/>
</dbReference>
<dbReference type="RefSeq" id="WP_168448999.1">
    <property type="nucleotide sequence ID" value="NZ_JAAWWK010000001.1"/>
</dbReference>
<dbReference type="InterPro" id="IPR002878">
    <property type="entry name" value="ChsH2_C"/>
</dbReference>
<dbReference type="Gene3D" id="6.10.30.10">
    <property type="match status" value="1"/>
</dbReference>
<sequence>MSRKLPALNDDNCQFWQGGEHQQLLIHFCNDCSQYFHPPAAICQRCNGSQVEARAVSGRGHIVSYTVNYQPWAKDLEVPYVIAIVELEEQSGLRLVSNIVGTDPDSVAIDQAVKVGFVQVEDVWIPQFEVVV</sequence>
<accession>A0ABX1GC12</accession>
<dbReference type="PANTHER" id="PTHR34075:SF5">
    <property type="entry name" value="BLR3430 PROTEIN"/>
    <property type="match status" value="1"/>
</dbReference>
<dbReference type="SUPFAM" id="SSF50249">
    <property type="entry name" value="Nucleic acid-binding proteins"/>
    <property type="match status" value="1"/>
</dbReference>
<proteinExistence type="predicted"/>
<reference evidence="2 3" key="1">
    <citation type="submission" date="2020-04" db="EMBL/GenBank/DDBJ databases">
        <authorList>
            <person name="Yoon J."/>
        </authorList>
    </citation>
    <scope>NUCLEOTIDE SEQUENCE [LARGE SCALE GENOMIC DNA]</scope>
    <source>
        <strain evidence="2 3">KMU-166</strain>
    </source>
</reference>
<name>A0ABX1GC12_9GAMM</name>
<comment type="caution">
    <text evidence="2">The sequence shown here is derived from an EMBL/GenBank/DDBJ whole genome shotgun (WGS) entry which is preliminary data.</text>
</comment>
<dbReference type="Proteomes" id="UP000765845">
    <property type="component" value="Unassembled WGS sequence"/>
</dbReference>